<comment type="subcellular location">
    <subcellularLocation>
        <location evidence="9">Cytoplasm</location>
    </subcellularLocation>
</comment>
<dbReference type="InterPro" id="IPR036621">
    <property type="entry name" value="Anticodon-bd_dom_sf"/>
</dbReference>
<comment type="subunit">
    <text evidence="2 9">Homodimer.</text>
</comment>
<dbReference type="RefSeq" id="WP_248355946.1">
    <property type="nucleotide sequence ID" value="NZ_AP025591.1"/>
</dbReference>
<dbReference type="Gene3D" id="3.30.930.10">
    <property type="entry name" value="Bira Bifunctional Protein, Domain 2"/>
    <property type="match status" value="1"/>
</dbReference>
<dbReference type="InterPro" id="IPR015807">
    <property type="entry name" value="His-tRNA-ligase"/>
</dbReference>
<dbReference type="InterPro" id="IPR041715">
    <property type="entry name" value="HisRS-like_core"/>
</dbReference>
<protein>
    <recommendedName>
        <fullName evidence="9">Histidine--tRNA ligase</fullName>
        <ecNumber evidence="9">6.1.1.21</ecNumber>
    </recommendedName>
    <alternativeName>
        <fullName evidence="9">Histidyl-tRNA synthetase</fullName>
        <shortName evidence="9">HisRS</shortName>
    </alternativeName>
</protein>
<evidence type="ECO:0000256" key="3">
    <source>
        <dbReference type="ARBA" id="ARBA00022598"/>
    </source>
</evidence>
<evidence type="ECO:0000256" key="7">
    <source>
        <dbReference type="ARBA" id="ARBA00023146"/>
    </source>
</evidence>
<dbReference type="EC" id="6.1.1.21" evidence="9"/>
<sequence>MKIAGVKGMNDVLPADVGRWHEMEAVAREVFALYGYREVRTPAVEHAQLFARGVGEATDIVNKEMYVFEDKGEELLALRPEGTAGTVRAFIEHGAYVEGPQKWFYMGPMFRRERPQKGRYRQFHQIGCEAFGIAEPFIDAEQIALLAGYFGRLGVTATLKLNSVGDQNCRPAYLADLKQYLTANQGALCADCRDRIERNPLRVLDCKVESCQPVLERAPRLVEKLCDGCREHFDLVKAGLDALGVAYTVDTRLVRGLDYYVRTAYEFTSDALGSQSAVAGGGRYDRLVETLGGPPTPGIGFALGEERLAMILEKLGRAAPERRPAVFFVTADATGAMEALRRAADLRRAGIACDLDPRGGKMKAQFKQAERVGARYAVVLGGNEVQTGQAKLKDLQTREETPIALADLAARVGG</sequence>
<evidence type="ECO:0000256" key="8">
    <source>
        <dbReference type="ARBA" id="ARBA00047639"/>
    </source>
</evidence>
<dbReference type="GO" id="GO:0016874">
    <property type="term" value="F:ligase activity"/>
    <property type="evidence" value="ECO:0007669"/>
    <property type="project" value="UniProtKB-KW"/>
</dbReference>
<keyword evidence="12" id="KW-1185">Reference proteome</keyword>
<proteinExistence type="inferred from homology"/>
<evidence type="ECO:0000256" key="5">
    <source>
        <dbReference type="ARBA" id="ARBA00022840"/>
    </source>
</evidence>
<dbReference type="InterPro" id="IPR004154">
    <property type="entry name" value="Anticodon-bd"/>
</dbReference>
<dbReference type="PIRSF" id="PIRSF001549">
    <property type="entry name" value="His-tRNA_synth"/>
    <property type="match status" value="1"/>
</dbReference>
<evidence type="ECO:0000259" key="10">
    <source>
        <dbReference type="PROSITE" id="PS50862"/>
    </source>
</evidence>
<keyword evidence="9" id="KW-0963">Cytoplasm</keyword>
<accession>A0ABM7X3K7</accession>
<evidence type="ECO:0000256" key="2">
    <source>
        <dbReference type="ARBA" id="ARBA00011738"/>
    </source>
</evidence>
<comment type="catalytic activity">
    <reaction evidence="8 9">
        <text>tRNA(His) + L-histidine + ATP = L-histidyl-tRNA(His) + AMP + diphosphate + H(+)</text>
        <dbReference type="Rhea" id="RHEA:17313"/>
        <dbReference type="Rhea" id="RHEA-COMP:9665"/>
        <dbReference type="Rhea" id="RHEA-COMP:9689"/>
        <dbReference type="ChEBI" id="CHEBI:15378"/>
        <dbReference type="ChEBI" id="CHEBI:30616"/>
        <dbReference type="ChEBI" id="CHEBI:33019"/>
        <dbReference type="ChEBI" id="CHEBI:57595"/>
        <dbReference type="ChEBI" id="CHEBI:78442"/>
        <dbReference type="ChEBI" id="CHEBI:78527"/>
        <dbReference type="ChEBI" id="CHEBI:456215"/>
        <dbReference type="EC" id="6.1.1.21"/>
    </reaction>
</comment>
<keyword evidence="6 9" id="KW-0648">Protein biosynthesis</keyword>
<dbReference type="CDD" id="cd00859">
    <property type="entry name" value="HisRS_anticodon"/>
    <property type="match status" value="1"/>
</dbReference>
<evidence type="ECO:0000256" key="6">
    <source>
        <dbReference type="ARBA" id="ARBA00022917"/>
    </source>
</evidence>
<dbReference type="SUPFAM" id="SSF52954">
    <property type="entry name" value="Class II aaRS ABD-related"/>
    <property type="match status" value="1"/>
</dbReference>
<dbReference type="Proteomes" id="UP001162891">
    <property type="component" value="Chromosome"/>
</dbReference>
<dbReference type="Gene3D" id="3.40.50.800">
    <property type="entry name" value="Anticodon-binding domain"/>
    <property type="match status" value="1"/>
</dbReference>
<dbReference type="Pfam" id="PF13393">
    <property type="entry name" value="tRNA-synt_His"/>
    <property type="match status" value="1"/>
</dbReference>
<dbReference type="InterPro" id="IPR045864">
    <property type="entry name" value="aa-tRNA-synth_II/BPL/LPL"/>
</dbReference>
<evidence type="ECO:0000256" key="1">
    <source>
        <dbReference type="ARBA" id="ARBA00008226"/>
    </source>
</evidence>
<dbReference type="PROSITE" id="PS50862">
    <property type="entry name" value="AA_TRNA_LIGASE_II"/>
    <property type="match status" value="1"/>
</dbReference>
<dbReference type="NCBIfam" id="TIGR00442">
    <property type="entry name" value="hisS"/>
    <property type="match status" value="1"/>
</dbReference>
<evidence type="ECO:0000313" key="11">
    <source>
        <dbReference type="EMBL" id="BDG06364.1"/>
    </source>
</evidence>
<comment type="similarity">
    <text evidence="1 9">Belongs to the class-II aminoacyl-tRNA synthetase family.</text>
</comment>
<dbReference type="InterPro" id="IPR006195">
    <property type="entry name" value="aa-tRNA-synth_II"/>
</dbReference>
<dbReference type="InterPro" id="IPR033656">
    <property type="entry name" value="HisRS_anticodon"/>
</dbReference>
<evidence type="ECO:0000313" key="12">
    <source>
        <dbReference type="Proteomes" id="UP001162891"/>
    </source>
</evidence>
<keyword evidence="7 9" id="KW-0030">Aminoacyl-tRNA synthetase</keyword>
<dbReference type="InterPro" id="IPR004516">
    <property type="entry name" value="HisRS/HisZ"/>
</dbReference>
<dbReference type="PANTHER" id="PTHR43707:SF1">
    <property type="entry name" value="HISTIDINE--TRNA LIGASE, MITOCHONDRIAL-RELATED"/>
    <property type="match status" value="1"/>
</dbReference>
<name>A0ABM7X3K7_9BACT</name>
<feature type="domain" description="Aminoacyl-transfer RNA synthetases class-II family profile" evidence="10">
    <location>
        <begin position="22"/>
        <end position="320"/>
    </location>
</feature>
<dbReference type="EMBL" id="AP025591">
    <property type="protein sequence ID" value="BDG06364.1"/>
    <property type="molecule type" value="Genomic_DNA"/>
</dbReference>
<dbReference type="HAMAP" id="MF_00127">
    <property type="entry name" value="His_tRNA_synth"/>
    <property type="match status" value="1"/>
</dbReference>
<dbReference type="SUPFAM" id="SSF55681">
    <property type="entry name" value="Class II aaRS and biotin synthetases"/>
    <property type="match status" value="1"/>
</dbReference>
<evidence type="ECO:0000256" key="4">
    <source>
        <dbReference type="ARBA" id="ARBA00022741"/>
    </source>
</evidence>
<dbReference type="CDD" id="cd00773">
    <property type="entry name" value="HisRS-like_core"/>
    <property type="match status" value="1"/>
</dbReference>
<dbReference type="Pfam" id="PF03129">
    <property type="entry name" value="HGTP_anticodon"/>
    <property type="match status" value="1"/>
</dbReference>
<keyword evidence="3 9" id="KW-0436">Ligase</keyword>
<gene>
    <name evidence="9 11" type="primary">hisS</name>
    <name evidence="11" type="ORF">AMOR_53600</name>
</gene>
<dbReference type="PANTHER" id="PTHR43707">
    <property type="entry name" value="HISTIDYL-TRNA SYNTHETASE"/>
    <property type="match status" value="1"/>
</dbReference>
<evidence type="ECO:0000256" key="9">
    <source>
        <dbReference type="HAMAP-Rule" id="MF_00127"/>
    </source>
</evidence>
<reference evidence="12" key="1">
    <citation type="journal article" date="2022" name="Int. J. Syst. Evol. Microbiol.">
        <title>Anaeromyxobacter oryzae sp. nov., Anaeromyxobacter diazotrophicus sp. nov. and Anaeromyxobacter paludicola sp. nov., isolated from paddy soils.</title>
        <authorList>
            <person name="Itoh H."/>
            <person name="Xu Z."/>
            <person name="Mise K."/>
            <person name="Masuda Y."/>
            <person name="Ushijima N."/>
            <person name="Hayakawa C."/>
            <person name="Shiratori Y."/>
            <person name="Senoo K."/>
        </authorList>
    </citation>
    <scope>NUCLEOTIDE SEQUENCE [LARGE SCALE GENOMIC DNA]</scope>
    <source>
        <strain evidence="12">Red232</strain>
    </source>
</reference>
<keyword evidence="4 9" id="KW-0547">Nucleotide-binding</keyword>
<organism evidence="11 12">
    <name type="scientific">Anaeromyxobacter oryzae</name>
    <dbReference type="NCBI Taxonomy" id="2918170"/>
    <lineage>
        <taxon>Bacteria</taxon>
        <taxon>Pseudomonadati</taxon>
        <taxon>Myxococcota</taxon>
        <taxon>Myxococcia</taxon>
        <taxon>Myxococcales</taxon>
        <taxon>Cystobacterineae</taxon>
        <taxon>Anaeromyxobacteraceae</taxon>
        <taxon>Anaeromyxobacter</taxon>
    </lineage>
</organism>
<keyword evidence="5 9" id="KW-0067">ATP-binding</keyword>